<evidence type="ECO:0000259" key="1">
    <source>
        <dbReference type="PROSITE" id="PS51729"/>
    </source>
</evidence>
<dbReference type="InterPro" id="IPR016181">
    <property type="entry name" value="Acyl_CoA_acyltransferase"/>
</dbReference>
<dbReference type="Pfam" id="PF14542">
    <property type="entry name" value="Acetyltransf_CG"/>
    <property type="match status" value="1"/>
</dbReference>
<keyword evidence="3" id="KW-1185">Reference proteome</keyword>
<proteinExistence type="predicted"/>
<dbReference type="RefSeq" id="WP_260573140.1">
    <property type="nucleotide sequence ID" value="NZ_CP104205.1"/>
</dbReference>
<gene>
    <name evidence="2" type="ORF">NYZ99_01245</name>
</gene>
<dbReference type="Gene3D" id="3.40.630.30">
    <property type="match status" value="1"/>
</dbReference>
<feature type="domain" description="N-acetyltransferase" evidence="1">
    <location>
        <begin position="6"/>
        <end position="91"/>
    </location>
</feature>
<sequence length="97" mass="11054">MDLIVTDNPDKKRYEVTVEGSTAFVEYIKAKDKIYLTHTEVPTTLEGKGIGSSLVLKVMEDVERQDLTLVPLCPFVAMYLKKHPEWKKLVMKGVNIE</sequence>
<protein>
    <submittedName>
        <fullName evidence="2">N-acetyltransferase</fullName>
    </submittedName>
</protein>
<dbReference type="InterPro" id="IPR031165">
    <property type="entry name" value="GNAT_YJDJ"/>
</dbReference>
<dbReference type="InterPro" id="IPR045057">
    <property type="entry name" value="Gcn5-rel_NAT"/>
</dbReference>
<dbReference type="PROSITE" id="PS51729">
    <property type="entry name" value="GNAT_YJDJ"/>
    <property type="match status" value="1"/>
</dbReference>
<dbReference type="SUPFAM" id="SSF55729">
    <property type="entry name" value="Acyl-CoA N-acyltransferases (Nat)"/>
    <property type="match status" value="1"/>
</dbReference>
<accession>A0ABY5YA05</accession>
<dbReference type="EMBL" id="CP104205">
    <property type="protein sequence ID" value="UWX55275.1"/>
    <property type="molecule type" value="Genomic_DNA"/>
</dbReference>
<dbReference type="PANTHER" id="PTHR31435">
    <property type="entry name" value="PROTEIN NATD1"/>
    <property type="match status" value="1"/>
</dbReference>
<evidence type="ECO:0000313" key="2">
    <source>
        <dbReference type="EMBL" id="UWX55275.1"/>
    </source>
</evidence>
<reference evidence="2" key="1">
    <citation type="submission" date="2022-09" db="EMBL/GenBank/DDBJ databases">
        <title>Maribacter litopenaei sp. nov., isolated from the intestinal tract of the Pacific White Shrimp, Litopenaeus vannamei.</title>
        <authorList>
            <person name="Kim S.Y."/>
            <person name="Hwang C.Y."/>
        </authorList>
    </citation>
    <scope>NUCLEOTIDE SEQUENCE</scope>
    <source>
        <strain evidence="2">HL-LV01</strain>
    </source>
</reference>
<organism evidence="2 3">
    <name type="scientific">Maribacter litopenaei</name>
    <dbReference type="NCBI Taxonomy" id="2976127"/>
    <lineage>
        <taxon>Bacteria</taxon>
        <taxon>Pseudomonadati</taxon>
        <taxon>Bacteroidota</taxon>
        <taxon>Flavobacteriia</taxon>
        <taxon>Flavobacteriales</taxon>
        <taxon>Flavobacteriaceae</taxon>
        <taxon>Maribacter</taxon>
    </lineage>
</organism>
<name>A0ABY5YA05_9FLAO</name>
<dbReference type="PANTHER" id="PTHR31435:SF10">
    <property type="entry name" value="BSR4717 PROTEIN"/>
    <property type="match status" value="1"/>
</dbReference>
<dbReference type="Proteomes" id="UP001059209">
    <property type="component" value="Chromosome"/>
</dbReference>
<evidence type="ECO:0000313" key="3">
    <source>
        <dbReference type="Proteomes" id="UP001059209"/>
    </source>
</evidence>